<gene>
    <name evidence="1" type="ORF">BSAL_45935</name>
</gene>
<name>A0A0S4JR27_BODSA</name>
<dbReference type="EMBL" id="CYKH01002213">
    <property type="protein sequence ID" value="CUG93972.1"/>
    <property type="molecule type" value="Genomic_DNA"/>
</dbReference>
<sequence>MLVDRVPWLTSANQASVSEPRRSKSFIVLQDEPLGSPLDLLAFIKEIPDFEFFSETSPSPLGGAPSSPLPPRLPTFIEVAAQQLHTTTTPWSCAVKALLSLFPASIRRRAHSTAIETLTHDNAQVMVKLFERSVPRQEIGDEQLMKDAAQIVATIRAVMREYLQLPELTEPAAGGSNHNHNHVKKPQDDMKALHQCTDLVQRQDIADVVSHVLGTVPAHKAERKSASMRLELHTLLSPTANTEPLHCAFGMGGGDVAPMPSRVQRFLAVAAAALEKTENTAVHIKLGHIAFADDWLLGALRIHGMFTVILNAAFSSATVASSVDLKRLTEPSDASTVPALLGRLLRFSLMTLQQLLPAEQSDAIHVREALLATQLGTSGDPLRYINLVQDAANVSSLASTTVSSTGNNSEISFSSGSSYAFNVRIVTSRVFAQHVVTMMHAHRDILFNFSRSDSLLKPFDHSQTFSISSASVFDSSVSFTRSVRSSMYDSMVHLLSLPLGALLWIGSRTFCELDAVDILFSAPRVQAFGWLAAVVSSSATHDTQPVSYLADQPWWPALADSIVTPVEDVLYFRTRPCAKVFHVKGAPPQAMRELLNAFLSRAAATGDCTLLQRAFAAKDGVEIMHPQRPEAPLGWQPGACGLTPLMLAILCGQRPVVEFLVQWARTLKSGKALLQTCVTGLSPLATPADGIDSMWISRRIGDTEATMSLVGALELMMAPSI</sequence>
<dbReference type="Proteomes" id="UP000051952">
    <property type="component" value="Unassembled WGS sequence"/>
</dbReference>
<evidence type="ECO:0000313" key="1">
    <source>
        <dbReference type="EMBL" id="CUG93972.1"/>
    </source>
</evidence>
<dbReference type="VEuPathDB" id="TriTrypDB:BSAL_45935"/>
<evidence type="ECO:0000313" key="2">
    <source>
        <dbReference type="Proteomes" id="UP000051952"/>
    </source>
</evidence>
<accession>A0A0S4JR27</accession>
<protein>
    <submittedName>
        <fullName evidence="1">Uncharacterized protein</fullName>
    </submittedName>
</protein>
<reference evidence="2" key="1">
    <citation type="submission" date="2015-09" db="EMBL/GenBank/DDBJ databases">
        <authorList>
            <consortium name="Pathogen Informatics"/>
        </authorList>
    </citation>
    <scope>NUCLEOTIDE SEQUENCE [LARGE SCALE GENOMIC DNA]</scope>
    <source>
        <strain evidence="2">Lake Konstanz</strain>
    </source>
</reference>
<organism evidence="1 2">
    <name type="scientific">Bodo saltans</name>
    <name type="common">Flagellated protozoan</name>
    <dbReference type="NCBI Taxonomy" id="75058"/>
    <lineage>
        <taxon>Eukaryota</taxon>
        <taxon>Discoba</taxon>
        <taxon>Euglenozoa</taxon>
        <taxon>Kinetoplastea</taxon>
        <taxon>Metakinetoplastina</taxon>
        <taxon>Eubodonida</taxon>
        <taxon>Bodonidae</taxon>
        <taxon>Bodo</taxon>
    </lineage>
</organism>
<dbReference type="AlphaFoldDB" id="A0A0S4JR27"/>
<proteinExistence type="predicted"/>
<keyword evidence="2" id="KW-1185">Reference proteome</keyword>